<dbReference type="EMBL" id="LR797178">
    <property type="protein sequence ID" value="CAB4191566.1"/>
    <property type="molecule type" value="Genomic_DNA"/>
</dbReference>
<organism evidence="2">
    <name type="scientific">uncultured Caudovirales phage</name>
    <dbReference type="NCBI Taxonomy" id="2100421"/>
    <lineage>
        <taxon>Viruses</taxon>
        <taxon>Duplodnaviria</taxon>
        <taxon>Heunggongvirae</taxon>
        <taxon>Uroviricota</taxon>
        <taxon>Caudoviricetes</taxon>
        <taxon>Peduoviridae</taxon>
        <taxon>Maltschvirus</taxon>
        <taxon>Maltschvirus maltsch</taxon>
    </lineage>
</organism>
<protein>
    <submittedName>
        <fullName evidence="2">Uncharacterized protein</fullName>
    </submittedName>
</protein>
<feature type="coiled-coil region" evidence="1">
    <location>
        <begin position="30"/>
        <end position="64"/>
    </location>
</feature>
<name>A0A6J5RAI1_9CAUD</name>
<gene>
    <name evidence="2" type="ORF">UFOVP1229_47</name>
</gene>
<evidence type="ECO:0000256" key="1">
    <source>
        <dbReference type="SAM" id="Coils"/>
    </source>
</evidence>
<proteinExistence type="predicted"/>
<keyword evidence="1" id="KW-0175">Coiled coil</keyword>
<reference evidence="2" key="1">
    <citation type="submission" date="2020-05" db="EMBL/GenBank/DDBJ databases">
        <authorList>
            <person name="Chiriac C."/>
            <person name="Salcher M."/>
            <person name="Ghai R."/>
            <person name="Kavagutti S V."/>
        </authorList>
    </citation>
    <scope>NUCLEOTIDE SEQUENCE</scope>
</reference>
<accession>A0A6J5RAI1</accession>
<sequence length="143" mass="15832">MIATGTFAETLLNEERISRETDRTSHDADMTQLCGEVAVLRRRVEELTAKAESLENELPSICREIGDWMVEQLTISCVGGEYEFSRAPVANVDVTGDPLIVTTFKHTAKLNGDDGETVELEFGLDRVEMVKGKLMATYGVEFA</sequence>
<evidence type="ECO:0000313" key="2">
    <source>
        <dbReference type="EMBL" id="CAB4191566.1"/>
    </source>
</evidence>